<organism evidence="2 3">
    <name type="scientific">Staphylococcus devriesei</name>
    <dbReference type="NCBI Taxonomy" id="586733"/>
    <lineage>
        <taxon>Bacteria</taxon>
        <taxon>Bacillati</taxon>
        <taxon>Bacillota</taxon>
        <taxon>Bacilli</taxon>
        <taxon>Bacillales</taxon>
        <taxon>Staphylococcaceae</taxon>
        <taxon>Staphylococcus</taxon>
    </lineage>
</organism>
<dbReference type="Pfam" id="PF22548">
    <property type="entry name" value="AEP-TOTE"/>
    <property type="match status" value="1"/>
</dbReference>
<comment type="caution">
    <text evidence="2">The sequence shown here is derived from an EMBL/GenBank/DDBJ whole genome shotgun (WGS) entry which is preliminary data.</text>
</comment>
<name>A0ABX5I046_9STAP</name>
<accession>A0ABX5I046</accession>
<evidence type="ECO:0000313" key="2">
    <source>
        <dbReference type="EMBL" id="PTF10965.1"/>
    </source>
</evidence>
<dbReference type="RefSeq" id="WP_070046150.1">
    <property type="nucleotide sequence ID" value="NZ_PYZI01000026.1"/>
</dbReference>
<evidence type="ECO:0000259" key="1">
    <source>
        <dbReference type="Pfam" id="PF22548"/>
    </source>
</evidence>
<sequence>MSQVSLLLLVQALEQLFISSKQARIEQQDDGSYHTKMTGLSREHLLNHIEGTQTIGIFSGKTFSKYICFDVDTGKQHLSKAQSDVQILRSVLHNEFNVPYEYMPVAYSGNKGYHVYMFFDNVICVDYLHAFYREVLDRAGYNTSEIEFRPTAKLGVKLPLGIHRVTGKRCNFVDPTTPRFKQKDKGFIYEIKQLNAKSFEKTHNLKDLYNIQLEEIYHQLCKFMYEKEARAFRGVLHTLDFTEYQLEHAQQDMLKMLDNKRLIYPDTRNKYTVLLAIFLKMQGHEKSYTEKTINEIMLNSKRNYRGLVQSSESHIKQETKKIVKYVYKKNITLSNNTTEVVLYGDEIRDILALKDMKLMKLYTSMIVHAKRHTPLGADSFYMAYSVMQNYGNTSQRDTLKRYIDKLEQLGRIKVVERRVVDEVRTHVEGYVVYKANIYSIKKSFNQTPDEKVLIKADEENVNINDILIKAYQNDVISYKHVKDNLTRRQFEKFKQAL</sequence>
<dbReference type="SUPFAM" id="SSF56747">
    <property type="entry name" value="Prim-pol domain"/>
    <property type="match status" value="1"/>
</dbReference>
<protein>
    <recommendedName>
        <fullName evidence="1">TOTE conflict system primase domain-containing protein</fullName>
    </recommendedName>
</protein>
<feature type="domain" description="TOTE conflict system primase" evidence="1">
    <location>
        <begin position="32"/>
        <end position="200"/>
    </location>
</feature>
<dbReference type="Proteomes" id="UP000242088">
    <property type="component" value="Unassembled WGS sequence"/>
</dbReference>
<dbReference type="EMBL" id="PYZI01000026">
    <property type="protein sequence ID" value="PTF10965.1"/>
    <property type="molecule type" value="Genomic_DNA"/>
</dbReference>
<dbReference type="CDD" id="cd00525">
    <property type="entry name" value="AE_Prim_S_like"/>
    <property type="match status" value="1"/>
</dbReference>
<evidence type="ECO:0000313" key="3">
    <source>
        <dbReference type="Proteomes" id="UP000242088"/>
    </source>
</evidence>
<gene>
    <name evidence="2" type="ORF">BUY47_11780</name>
</gene>
<dbReference type="InterPro" id="IPR054347">
    <property type="entry name" value="TOTE_primase"/>
</dbReference>
<proteinExistence type="predicted"/>
<keyword evidence="3" id="KW-1185">Reference proteome</keyword>
<reference evidence="2 3" key="1">
    <citation type="journal article" date="2016" name="Front. Microbiol.">
        <title>Comprehensive Phylogenetic Analysis of Bovine Non-aureus Staphylococci Species Based on Whole-Genome Sequencing.</title>
        <authorList>
            <person name="Naushad S."/>
            <person name="Barkema H.W."/>
            <person name="Luby C."/>
            <person name="Condas L.A."/>
            <person name="Nobrega D.B."/>
            <person name="Carson D.A."/>
            <person name="De Buck J."/>
        </authorList>
    </citation>
    <scope>NUCLEOTIDE SEQUENCE [LARGE SCALE GENOMIC DNA]</scope>
    <source>
        <strain evidence="2 3">SNUC 1409</strain>
    </source>
</reference>